<proteinExistence type="predicted"/>
<keyword evidence="4" id="KW-1185">Reference proteome</keyword>
<comment type="caution">
    <text evidence="3">The sequence shown here is derived from an EMBL/GenBank/DDBJ whole genome shotgun (WGS) entry which is preliminary data.</text>
</comment>
<dbReference type="Pfam" id="PF03602">
    <property type="entry name" value="Cons_hypoth95"/>
    <property type="match status" value="1"/>
</dbReference>
<dbReference type="RefSeq" id="WP_154375370.1">
    <property type="nucleotide sequence ID" value="NZ_WKJK01000004.1"/>
</dbReference>
<dbReference type="CDD" id="cd02440">
    <property type="entry name" value="AdoMet_MTases"/>
    <property type="match status" value="1"/>
</dbReference>
<dbReference type="PROSITE" id="PS00092">
    <property type="entry name" value="N6_MTASE"/>
    <property type="match status" value="1"/>
</dbReference>
<keyword evidence="1 3" id="KW-0489">Methyltransferase</keyword>
<dbReference type="AlphaFoldDB" id="A0A6I2KXB4"/>
<evidence type="ECO:0000256" key="2">
    <source>
        <dbReference type="ARBA" id="ARBA00022679"/>
    </source>
</evidence>
<keyword evidence="2 3" id="KW-0808">Transferase</keyword>
<dbReference type="SUPFAM" id="SSF53335">
    <property type="entry name" value="S-adenosyl-L-methionine-dependent methyltransferases"/>
    <property type="match status" value="1"/>
</dbReference>
<protein>
    <submittedName>
        <fullName evidence="3">16S rRNA (Guanine(966)-N(2))-methyltransferase RsmD</fullName>
        <ecNumber evidence="3">2.1.1.171</ecNumber>
    </submittedName>
</protein>
<gene>
    <name evidence="3" type="primary">rsmD</name>
    <name evidence="3" type="ORF">GJ699_09260</name>
</gene>
<sequence>MPKKPSSKPAKPAKVPVHGPQHANQVRIIGGQWKRTPLPVLSALGLRPTPDRVRETVFNWINHQCDANWAKLQVLDLFAGSGALGFEAASRGAQSVTLIDSNTQVIRQLEEIKTKLKADNVQIMRGDAVASAQSAVTRGQQFDLIFLDPPYQQSFLERTLPLCAKLLKAGGMVYAESGLALEFADGEAPEWLAPWEIIRADKAGMVFYHLLKYKA</sequence>
<dbReference type="InterPro" id="IPR029063">
    <property type="entry name" value="SAM-dependent_MTases_sf"/>
</dbReference>
<name>A0A6I2KXB4_9BURK</name>
<dbReference type="NCBIfam" id="TIGR00095">
    <property type="entry name" value="16S rRNA (guanine(966)-N(2))-methyltransferase RsmD"/>
    <property type="match status" value="1"/>
</dbReference>
<dbReference type="PANTHER" id="PTHR43542:SF1">
    <property type="entry name" value="METHYLTRANSFERASE"/>
    <property type="match status" value="1"/>
</dbReference>
<dbReference type="GO" id="GO:0003676">
    <property type="term" value="F:nucleic acid binding"/>
    <property type="evidence" value="ECO:0007669"/>
    <property type="project" value="InterPro"/>
</dbReference>
<dbReference type="PANTHER" id="PTHR43542">
    <property type="entry name" value="METHYLTRANSFERASE"/>
    <property type="match status" value="1"/>
</dbReference>
<dbReference type="Proteomes" id="UP000433309">
    <property type="component" value="Unassembled WGS sequence"/>
</dbReference>
<dbReference type="EMBL" id="WKJK01000004">
    <property type="protein sequence ID" value="MRW90170.1"/>
    <property type="molecule type" value="Genomic_DNA"/>
</dbReference>
<organism evidence="3 4">
    <name type="scientific">Duganella guangzhouensis</name>
    <dbReference type="NCBI Taxonomy" id="2666084"/>
    <lineage>
        <taxon>Bacteria</taxon>
        <taxon>Pseudomonadati</taxon>
        <taxon>Pseudomonadota</taxon>
        <taxon>Betaproteobacteria</taxon>
        <taxon>Burkholderiales</taxon>
        <taxon>Oxalobacteraceae</taxon>
        <taxon>Telluria group</taxon>
        <taxon>Duganella</taxon>
    </lineage>
</organism>
<evidence type="ECO:0000313" key="4">
    <source>
        <dbReference type="Proteomes" id="UP000433309"/>
    </source>
</evidence>
<evidence type="ECO:0000313" key="3">
    <source>
        <dbReference type="EMBL" id="MRW90170.1"/>
    </source>
</evidence>
<accession>A0A6I2KXB4</accession>
<dbReference type="InterPro" id="IPR004398">
    <property type="entry name" value="RNA_MeTrfase_RsmD"/>
</dbReference>
<dbReference type="Gene3D" id="3.40.50.150">
    <property type="entry name" value="Vaccinia Virus protein VP39"/>
    <property type="match status" value="1"/>
</dbReference>
<dbReference type="GO" id="GO:0052913">
    <property type="term" value="F:16S rRNA (guanine(966)-N(2))-methyltransferase activity"/>
    <property type="evidence" value="ECO:0007669"/>
    <property type="project" value="UniProtKB-EC"/>
</dbReference>
<dbReference type="PIRSF" id="PIRSF004553">
    <property type="entry name" value="CHP00095"/>
    <property type="match status" value="1"/>
</dbReference>
<evidence type="ECO:0000256" key="1">
    <source>
        <dbReference type="ARBA" id="ARBA00022603"/>
    </source>
</evidence>
<reference evidence="3 4" key="1">
    <citation type="submission" date="2019-11" db="EMBL/GenBank/DDBJ databases">
        <title>Novel species isolated from a subtropical stream in China.</title>
        <authorList>
            <person name="Lu H."/>
        </authorList>
    </citation>
    <scope>NUCLEOTIDE SEQUENCE [LARGE SCALE GENOMIC DNA]</scope>
    <source>
        <strain evidence="3 4">FT80W</strain>
    </source>
</reference>
<dbReference type="EC" id="2.1.1.171" evidence="3"/>
<dbReference type="InterPro" id="IPR002052">
    <property type="entry name" value="DNA_methylase_N6_adenine_CS"/>
</dbReference>